<reference evidence="1 2" key="1">
    <citation type="journal article" date="2016" name="Nat. Commun.">
        <title>Extremotolerant tardigrade genome and improved radiotolerance of human cultured cells by tardigrade-unique protein.</title>
        <authorList>
            <person name="Hashimoto T."/>
            <person name="Horikawa D.D."/>
            <person name="Saito Y."/>
            <person name="Kuwahara H."/>
            <person name="Kozuka-Hata H."/>
            <person name="Shin-I T."/>
            <person name="Minakuchi Y."/>
            <person name="Ohishi K."/>
            <person name="Motoyama A."/>
            <person name="Aizu T."/>
            <person name="Enomoto A."/>
            <person name="Kondo K."/>
            <person name="Tanaka S."/>
            <person name="Hara Y."/>
            <person name="Koshikawa S."/>
            <person name="Sagara H."/>
            <person name="Miura T."/>
            <person name="Yokobori S."/>
            <person name="Miyagawa K."/>
            <person name="Suzuki Y."/>
            <person name="Kubo T."/>
            <person name="Oyama M."/>
            <person name="Kohara Y."/>
            <person name="Fujiyama A."/>
            <person name="Arakawa K."/>
            <person name="Katayama T."/>
            <person name="Toyoda A."/>
            <person name="Kunieda T."/>
        </authorList>
    </citation>
    <scope>NUCLEOTIDE SEQUENCE [LARGE SCALE GENOMIC DNA]</scope>
    <source>
        <strain evidence="1 2">YOKOZUNA-1</strain>
    </source>
</reference>
<evidence type="ECO:0000313" key="2">
    <source>
        <dbReference type="Proteomes" id="UP000186922"/>
    </source>
</evidence>
<keyword evidence="2" id="KW-1185">Reference proteome</keyword>
<comment type="caution">
    <text evidence="1">The sequence shown here is derived from an EMBL/GenBank/DDBJ whole genome shotgun (WGS) entry which is preliminary data.</text>
</comment>
<name>A0A1D1V6S1_RAMVA</name>
<dbReference type="Proteomes" id="UP000186922">
    <property type="component" value="Unassembled WGS sequence"/>
</dbReference>
<protein>
    <submittedName>
        <fullName evidence="1">Uncharacterized protein</fullName>
    </submittedName>
</protein>
<evidence type="ECO:0000313" key="1">
    <source>
        <dbReference type="EMBL" id="GAU96485.1"/>
    </source>
</evidence>
<dbReference type="EMBL" id="BDGG01000003">
    <property type="protein sequence ID" value="GAU96485.1"/>
    <property type="molecule type" value="Genomic_DNA"/>
</dbReference>
<gene>
    <name evidence="1" type="primary">RvY_07921-1</name>
    <name evidence="1" type="synonym">RvY_07921.1</name>
    <name evidence="1" type="ORF">RvY_07921</name>
</gene>
<sequence length="174" mass="20188">MLRSQSSALTSVLSFRIPDFKFIREQCKTLESNFPHYKNRKTFFPQLSTPFTNVLLLDLHREISGTDLLGLHHTMYCTSALCDCYPQMQHIFVIRLDIHLVNLTESPQSWMSLLGWSGCKLEQGSKRSFVFHKVSLKPELKKTELYRPYGDRFFNARKKANGVLPTTVNDDKEV</sequence>
<accession>A0A1D1V6S1</accession>
<proteinExistence type="predicted"/>
<organism evidence="1 2">
    <name type="scientific">Ramazzottius varieornatus</name>
    <name type="common">Water bear</name>
    <name type="synonym">Tardigrade</name>
    <dbReference type="NCBI Taxonomy" id="947166"/>
    <lineage>
        <taxon>Eukaryota</taxon>
        <taxon>Metazoa</taxon>
        <taxon>Ecdysozoa</taxon>
        <taxon>Tardigrada</taxon>
        <taxon>Eutardigrada</taxon>
        <taxon>Parachela</taxon>
        <taxon>Hypsibioidea</taxon>
        <taxon>Ramazzottiidae</taxon>
        <taxon>Ramazzottius</taxon>
    </lineage>
</organism>
<dbReference type="AlphaFoldDB" id="A0A1D1V6S1"/>